<protein>
    <submittedName>
        <fullName evidence="1">Uncharacterized protein</fullName>
    </submittedName>
</protein>
<keyword evidence="2" id="KW-1185">Reference proteome</keyword>
<dbReference type="EMBL" id="CM047749">
    <property type="protein sequence ID" value="KAJ0010761.1"/>
    <property type="molecule type" value="Genomic_DNA"/>
</dbReference>
<reference evidence="2" key="1">
    <citation type="journal article" date="2023" name="G3 (Bethesda)">
        <title>Genome assembly and association tests identify interacting loci associated with vigor, precocity, and sex in interspecific pistachio rootstocks.</title>
        <authorList>
            <person name="Palmer W."/>
            <person name="Jacygrad E."/>
            <person name="Sagayaradj S."/>
            <person name="Cavanaugh K."/>
            <person name="Han R."/>
            <person name="Bertier L."/>
            <person name="Beede B."/>
            <person name="Kafkas S."/>
            <person name="Golino D."/>
            <person name="Preece J."/>
            <person name="Michelmore R."/>
        </authorList>
    </citation>
    <scope>NUCLEOTIDE SEQUENCE [LARGE SCALE GENOMIC DNA]</scope>
</reference>
<comment type="caution">
    <text evidence="1">The sequence shown here is derived from an EMBL/GenBank/DDBJ whole genome shotgun (WGS) entry which is preliminary data.</text>
</comment>
<dbReference type="Proteomes" id="UP001163603">
    <property type="component" value="Chromosome 14"/>
</dbReference>
<accession>A0ACC0X7D5</accession>
<sequence length="215" mass="23514">MAESATEPGEPLAEPPPAQPNSNGAPEPQNLTPEQLVAKAIAPVKKHFLRPPPTRTIQSDTLLSVNDENKRSQSSTAVVKEKKSKRQLKRERLQEKKSPLNLCPEIARTGDVSSCAYKDKCRFGHDLEAFKAQKPADLEGECPFLSYEGPCPYGLACRFSGTHRGGVSGGDVNSNAHKKSSEVNGLNKDVQKLLWKNKMKFPKADARLKSLGLLV</sequence>
<proteinExistence type="predicted"/>
<gene>
    <name evidence="1" type="ORF">Pint_34821</name>
</gene>
<evidence type="ECO:0000313" key="2">
    <source>
        <dbReference type="Proteomes" id="UP001163603"/>
    </source>
</evidence>
<evidence type="ECO:0000313" key="1">
    <source>
        <dbReference type="EMBL" id="KAJ0010761.1"/>
    </source>
</evidence>
<name>A0ACC0X7D5_9ROSI</name>
<organism evidence="1 2">
    <name type="scientific">Pistacia integerrima</name>
    <dbReference type="NCBI Taxonomy" id="434235"/>
    <lineage>
        <taxon>Eukaryota</taxon>
        <taxon>Viridiplantae</taxon>
        <taxon>Streptophyta</taxon>
        <taxon>Embryophyta</taxon>
        <taxon>Tracheophyta</taxon>
        <taxon>Spermatophyta</taxon>
        <taxon>Magnoliopsida</taxon>
        <taxon>eudicotyledons</taxon>
        <taxon>Gunneridae</taxon>
        <taxon>Pentapetalae</taxon>
        <taxon>rosids</taxon>
        <taxon>malvids</taxon>
        <taxon>Sapindales</taxon>
        <taxon>Anacardiaceae</taxon>
        <taxon>Pistacia</taxon>
    </lineage>
</organism>